<dbReference type="AlphaFoldDB" id="A0A7K0G7Z4"/>
<protein>
    <recommendedName>
        <fullName evidence="4">Type II toxin-antitoxin system RelE/ParE family toxin</fullName>
    </recommendedName>
</protein>
<organism evidence="2 3">
    <name type="scientific">Enorma shizhengliae</name>
    <dbReference type="NCBI Taxonomy" id="2606615"/>
    <lineage>
        <taxon>Bacteria</taxon>
        <taxon>Bacillati</taxon>
        <taxon>Actinomycetota</taxon>
        <taxon>Coriobacteriia</taxon>
        <taxon>Coriobacteriales</taxon>
        <taxon>Coriobacteriaceae</taxon>
        <taxon>Enorma</taxon>
    </lineage>
</organism>
<keyword evidence="1" id="KW-1277">Toxin-antitoxin system</keyword>
<accession>A0A7K0G7Z4</accession>
<dbReference type="EMBL" id="VTFZ01000003">
    <property type="protein sequence ID" value="MRX79791.1"/>
    <property type="molecule type" value="Genomic_DNA"/>
</dbReference>
<dbReference type="InterPro" id="IPR035093">
    <property type="entry name" value="RelE/ParE_toxin_dom_sf"/>
</dbReference>
<keyword evidence="3" id="KW-1185">Reference proteome</keyword>
<sequence length="107" mass="12185">MAYKLEILESARRDEEDIVRYLARDAGSPAAALKFMDELDARAHSIQLFPFSRPLCPDTSLAEAGYGSFAIMSYVVLYLVKEDTVYIVCIFHQRQDYAGYVYVDESN</sequence>
<evidence type="ECO:0000313" key="3">
    <source>
        <dbReference type="Proteomes" id="UP000470010"/>
    </source>
</evidence>
<proteinExistence type="predicted"/>
<reference evidence="3" key="1">
    <citation type="submission" date="2019-08" db="EMBL/GenBank/DDBJ databases">
        <title>Arthrobacter sp. nov., isolated from plateau pika and Tibetan wild ass.</title>
        <authorList>
            <person name="Ge Y."/>
        </authorList>
    </citation>
    <scope>NUCLEOTIDE SEQUENCE [LARGE SCALE GENOMIC DNA]</scope>
    <source>
        <strain evidence="3">HF-1365</strain>
    </source>
</reference>
<evidence type="ECO:0000313" key="2">
    <source>
        <dbReference type="EMBL" id="MRX79791.1"/>
    </source>
</evidence>
<evidence type="ECO:0008006" key="4">
    <source>
        <dbReference type="Google" id="ProtNLM"/>
    </source>
</evidence>
<gene>
    <name evidence="2" type="ORF">GJE22_04130</name>
</gene>
<name>A0A7K0G7Z4_9ACTN</name>
<dbReference type="RefSeq" id="WP_144688103.1">
    <property type="nucleotide sequence ID" value="NZ_VLLQ01000005.1"/>
</dbReference>
<evidence type="ECO:0000256" key="1">
    <source>
        <dbReference type="ARBA" id="ARBA00022649"/>
    </source>
</evidence>
<dbReference type="Gene3D" id="3.30.2310.20">
    <property type="entry name" value="RelE-like"/>
    <property type="match status" value="1"/>
</dbReference>
<dbReference type="Pfam" id="PF05016">
    <property type="entry name" value="ParE_toxin"/>
    <property type="match status" value="1"/>
</dbReference>
<dbReference type="InterPro" id="IPR007712">
    <property type="entry name" value="RelE/ParE_toxin"/>
</dbReference>
<comment type="caution">
    <text evidence="2">The sequence shown here is derived from an EMBL/GenBank/DDBJ whole genome shotgun (WGS) entry which is preliminary data.</text>
</comment>
<dbReference type="Proteomes" id="UP000470010">
    <property type="component" value="Unassembled WGS sequence"/>
</dbReference>